<dbReference type="PATRIC" id="fig|1411021.3.peg.1576"/>
<keyword evidence="2" id="KW-1185">Reference proteome</keyword>
<name>W2CP30_9BACT</name>
<organism evidence="1 2">
    <name type="scientific">Tannerella sp. oral taxon BU063 isolate Cell 6/7/9</name>
    <dbReference type="NCBI Taxonomy" id="1411021"/>
    <lineage>
        <taxon>Bacteria</taxon>
        <taxon>Pseudomonadati</taxon>
        <taxon>Bacteroidota</taxon>
        <taxon>Bacteroidia</taxon>
        <taxon>Bacteroidales</taxon>
        <taxon>Tannerellaceae</taxon>
        <taxon>Tannerella</taxon>
    </lineage>
</organism>
<proteinExistence type="predicted"/>
<gene>
    <name evidence="1" type="ORF">T231_12145</name>
</gene>
<dbReference type="Proteomes" id="UP000018874">
    <property type="component" value="Unassembled WGS sequence"/>
</dbReference>
<accession>W2CP30</accession>
<evidence type="ECO:0008006" key="3">
    <source>
        <dbReference type="Google" id="ProtNLM"/>
    </source>
</evidence>
<sequence length="133" mass="15422">MMDTEIYSDEHLLAELHSLKESIDRIADFILEMKRDYSVLDEKIELNSTDVMRLLGISRASLARWRNARAIPFRYVSSNHVVYPFKGLYIAVKTGRASFKGFRRVEALQRLNAYKDGILKGYMGDSKIPFEEL</sequence>
<evidence type="ECO:0000313" key="2">
    <source>
        <dbReference type="Proteomes" id="UP000018874"/>
    </source>
</evidence>
<comment type="caution">
    <text evidence="1">The sequence shown here is derived from an EMBL/GenBank/DDBJ whole genome shotgun (WGS) entry which is preliminary data.</text>
</comment>
<evidence type="ECO:0000313" key="1">
    <source>
        <dbReference type="EMBL" id="ETK08788.1"/>
    </source>
</evidence>
<protein>
    <recommendedName>
        <fullName evidence="3">DNA-binding protein</fullName>
    </recommendedName>
</protein>
<dbReference type="EMBL" id="AYYD01001140">
    <property type="protein sequence ID" value="ETK08788.1"/>
    <property type="molecule type" value="Genomic_DNA"/>
</dbReference>
<reference evidence="1 2" key="1">
    <citation type="submission" date="2013-11" db="EMBL/GenBank/DDBJ databases">
        <title>Single cell genomics of uncultured Tannerella BU063 (oral taxon 286).</title>
        <authorList>
            <person name="Beall C.J."/>
            <person name="Campbell A.G."/>
            <person name="Griffen A.L."/>
            <person name="Podar M."/>
            <person name="Leys E.J."/>
        </authorList>
    </citation>
    <scope>NUCLEOTIDE SEQUENCE [LARGE SCALE GENOMIC DNA]</scope>
    <source>
        <strain evidence="1">Cell 6/7/9</strain>
    </source>
</reference>
<dbReference type="AlphaFoldDB" id="W2CP30"/>